<proteinExistence type="predicted"/>
<dbReference type="InterPro" id="IPR005240">
    <property type="entry name" value="DUF389"/>
</dbReference>
<keyword evidence="1" id="KW-0472">Membrane</keyword>
<dbReference type="AlphaFoldDB" id="F6ELI3"/>
<dbReference type="HOGENOM" id="CLU_056545_1_0_11"/>
<keyword evidence="1" id="KW-1133">Transmembrane helix</keyword>
<dbReference type="PANTHER" id="PTHR20992:SF9">
    <property type="entry name" value="AT15442P-RELATED"/>
    <property type="match status" value="1"/>
</dbReference>
<feature type="transmembrane region" description="Helical" evidence="1">
    <location>
        <begin position="54"/>
        <end position="75"/>
    </location>
</feature>
<feature type="transmembrane region" description="Helical" evidence="1">
    <location>
        <begin position="127"/>
        <end position="145"/>
    </location>
</feature>
<dbReference type="PANTHER" id="PTHR20992">
    <property type="entry name" value="AT15442P-RELATED"/>
    <property type="match status" value="1"/>
</dbReference>
<feature type="transmembrane region" description="Helical" evidence="1">
    <location>
        <begin position="223"/>
        <end position="240"/>
    </location>
</feature>
<dbReference type="eggNOG" id="COG1808">
    <property type="taxonomic scope" value="Bacteria"/>
</dbReference>
<feature type="transmembrane region" description="Helical" evidence="1">
    <location>
        <begin position="152"/>
        <end position="176"/>
    </location>
</feature>
<feature type="transmembrane region" description="Helical" evidence="1">
    <location>
        <begin position="30"/>
        <end position="48"/>
    </location>
</feature>
<accession>F6ELI3</accession>
<sequence length="323" mass="33472">MMSASALRTLDELHDRLDLHSGDIQAKRSAFWTMLALSGVIATAGVITDSTATVIGAMIIAPLSTPILGMALGVVTGSLRLIARSATVVALGALVVILIGLVGSAAMFDVPDIMQNSQISSRTSPRVMDLVAAIATGLAGSFAIARRDLGDVLPGVAIAISLVPPLAVAGVCFGSGDFLHGLGALLLFLSNVAALVTACVLVLAISGYTAAAQHDGAFRRGHAYLAVGAFLVVVAIPITVNTVTQIVVAKWVSDVRAAATIWIADTPRGHIENVDSNGARITVDVRSPDLPPPLEVLMSDLERTVPSWLEVTIVHTQGERIPE</sequence>
<reference evidence="2 3" key="1">
    <citation type="journal article" date="2011" name="J. Bacteriol.">
        <title>Complete genome sequence of Amycolicicoccus subflavus DQS3-9A1T, an actinomycete isolated from crude oil-polluted soil.</title>
        <authorList>
            <person name="Cai M."/>
            <person name="Chen W.M."/>
            <person name="Nie Y."/>
            <person name="Chi C.Q."/>
            <person name="Wang Y.N."/>
            <person name="Tang Y.Q."/>
            <person name="Li G.Y."/>
            <person name="Wu X.L."/>
        </authorList>
    </citation>
    <scope>NUCLEOTIDE SEQUENCE [LARGE SCALE GENOMIC DNA]</scope>
    <source>
        <strain evidence="3">DSM 45089 / DQS3-9A1</strain>
    </source>
</reference>
<dbReference type="NCBIfam" id="TIGR00341">
    <property type="entry name" value="TIGR00341 family protein"/>
    <property type="match status" value="1"/>
</dbReference>
<dbReference type="Proteomes" id="UP000009235">
    <property type="component" value="Chromosome"/>
</dbReference>
<keyword evidence="1" id="KW-0812">Transmembrane</keyword>
<evidence type="ECO:0000313" key="2">
    <source>
        <dbReference type="EMBL" id="AEF40233.1"/>
    </source>
</evidence>
<dbReference type="KEGG" id="asd:AS9A_1784"/>
<keyword evidence="3" id="KW-1185">Reference proteome</keyword>
<organism evidence="2 3">
    <name type="scientific">Hoyosella subflava (strain DSM 45089 / JCM 17490 / NBRC 109087 / DQS3-9A1)</name>
    <name type="common">Amycolicicoccus subflavus</name>
    <dbReference type="NCBI Taxonomy" id="443218"/>
    <lineage>
        <taxon>Bacteria</taxon>
        <taxon>Bacillati</taxon>
        <taxon>Actinomycetota</taxon>
        <taxon>Actinomycetes</taxon>
        <taxon>Mycobacteriales</taxon>
        <taxon>Hoyosellaceae</taxon>
        <taxon>Hoyosella</taxon>
    </lineage>
</organism>
<protein>
    <submittedName>
        <fullName evidence="2">Conserved hypothetical membrane protein</fullName>
    </submittedName>
</protein>
<evidence type="ECO:0000313" key="3">
    <source>
        <dbReference type="Proteomes" id="UP000009235"/>
    </source>
</evidence>
<dbReference type="Pfam" id="PF04087">
    <property type="entry name" value="DUF389"/>
    <property type="match status" value="1"/>
</dbReference>
<dbReference type="STRING" id="443218.AS9A_1784"/>
<name>F6ELI3_HOYSD</name>
<gene>
    <name evidence="2" type="ordered locus">AS9A_1784</name>
</gene>
<evidence type="ECO:0000256" key="1">
    <source>
        <dbReference type="SAM" id="Phobius"/>
    </source>
</evidence>
<feature type="transmembrane region" description="Helical" evidence="1">
    <location>
        <begin position="87"/>
        <end position="107"/>
    </location>
</feature>
<feature type="transmembrane region" description="Helical" evidence="1">
    <location>
        <begin position="182"/>
        <end position="211"/>
    </location>
</feature>
<dbReference type="EMBL" id="CP002786">
    <property type="protein sequence ID" value="AEF40233.1"/>
    <property type="molecule type" value="Genomic_DNA"/>
</dbReference>